<evidence type="ECO:0000313" key="2">
    <source>
        <dbReference type="EMBL" id="KAL1887931.1"/>
    </source>
</evidence>
<name>A0ABR3YHY2_9PEZI</name>
<proteinExistence type="predicted"/>
<feature type="region of interest" description="Disordered" evidence="1">
    <location>
        <begin position="335"/>
        <end position="359"/>
    </location>
</feature>
<evidence type="ECO:0000256" key="1">
    <source>
        <dbReference type="SAM" id="MobiDB-lite"/>
    </source>
</evidence>
<protein>
    <recommendedName>
        <fullName evidence="4">37S ribosomal protein rsm22</fullName>
    </recommendedName>
</protein>
<feature type="region of interest" description="Disordered" evidence="1">
    <location>
        <begin position="64"/>
        <end position="84"/>
    </location>
</feature>
<reference evidence="2 3" key="1">
    <citation type="journal article" date="2024" name="IMA Fungus">
        <title>IMA Genome - F19 : A genome assembly and annotation guide to empower mycologists, including annotated draft genome sequences of Ceratocystis pirilliformis, Diaporthe australafricana, Fusarium ophioides, Paecilomyces lecythidis, and Sporothrix stenoceras.</title>
        <authorList>
            <person name="Aylward J."/>
            <person name="Wilson A.M."/>
            <person name="Visagie C.M."/>
            <person name="Spraker J."/>
            <person name="Barnes I."/>
            <person name="Buitendag C."/>
            <person name="Ceriani C."/>
            <person name="Del Mar Angel L."/>
            <person name="du Plessis D."/>
            <person name="Fuchs T."/>
            <person name="Gasser K."/>
            <person name="Kramer D."/>
            <person name="Li W."/>
            <person name="Munsamy K."/>
            <person name="Piso A."/>
            <person name="Price J.L."/>
            <person name="Sonnekus B."/>
            <person name="Thomas C."/>
            <person name="van der Nest A."/>
            <person name="van Dijk A."/>
            <person name="van Heerden A."/>
            <person name="van Vuuren N."/>
            <person name="Yilmaz N."/>
            <person name="Duong T.A."/>
            <person name="van der Merwe N.A."/>
            <person name="Wingfield M.J."/>
            <person name="Wingfield B.D."/>
        </authorList>
    </citation>
    <scope>NUCLEOTIDE SEQUENCE [LARGE SCALE GENOMIC DNA]</scope>
    <source>
        <strain evidence="2 3">CMW 5346</strain>
    </source>
</reference>
<dbReference type="PANTHER" id="PTHR13618:SF1">
    <property type="entry name" value="PROTEIN ROGDI HOMOLOG"/>
    <property type="match status" value="1"/>
</dbReference>
<accession>A0ABR3YHY2</accession>
<dbReference type="PANTHER" id="PTHR13618">
    <property type="entry name" value="LEUCINE ZIPPER CONTAINING TRANSCRIPTION FACTOR LZF1"/>
    <property type="match status" value="1"/>
</dbReference>
<evidence type="ECO:0008006" key="4">
    <source>
        <dbReference type="Google" id="ProtNLM"/>
    </source>
</evidence>
<sequence>MSDWVIVCPLPLPTSAVRPSPSPAFDVGFLKEAPRPRQMVRSLDDHNPFKRLVDQEKIKTRLRREPPKAKVPAQKTVATTPNPPLIDTQSNELAWLLREMGDDLRGLKLSLQDCYQLLKPANQGNTLVVSTPRTEAVKGHITRLGTHITKGTIHLKMRTLPAQTLSINPNHPITITPLDDLSVLLTRSIELLDLTLAHAYPEEEPQTQKGKGKGHSAPMETFLAAQLRVLAQALQDASAILRGPPLTASDPAWSSRSAALAHFLPHLPPGISFYIGLQDSQLVLWLRALEPADVPVNLGMKFALALGTARRIEHDEADQVFSYCCEDGCAKGLHSPPPAGGSDSGRDSGEGTGTATPEGPARIYVREKIRVESADPSLLSLSAKLNALSHALVHIRRNLAAVMDDDIDE</sequence>
<dbReference type="InterPro" id="IPR028241">
    <property type="entry name" value="RAVE2/Rogdi"/>
</dbReference>
<dbReference type="Proteomes" id="UP001583186">
    <property type="component" value="Unassembled WGS sequence"/>
</dbReference>
<organism evidence="2 3">
    <name type="scientific">Sporothrix stenoceras</name>
    <dbReference type="NCBI Taxonomy" id="5173"/>
    <lineage>
        <taxon>Eukaryota</taxon>
        <taxon>Fungi</taxon>
        <taxon>Dikarya</taxon>
        <taxon>Ascomycota</taxon>
        <taxon>Pezizomycotina</taxon>
        <taxon>Sordariomycetes</taxon>
        <taxon>Sordariomycetidae</taxon>
        <taxon>Ophiostomatales</taxon>
        <taxon>Ophiostomataceae</taxon>
        <taxon>Sporothrix</taxon>
    </lineage>
</organism>
<dbReference type="EMBL" id="JAWCUI010000104">
    <property type="protein sequence ID" value="KAL1887931.1"/>
    <property type="molecule type" value="Genomic_DNA"/>
</dbReference>
<keyword evidence="3" id="KW-1185">Reference proteome</keyword>
<comment type="caution">
    <text evidence="2">The sequence shown here is derived from an EMBL/GenBank/DDBJ whole genome shotgun (WGS) entry which is preliminary data.</text>
</comment>
<dbReference type="Pfam" id="PF10259">
    <property type="entry name" value="Rogdi_lz"/>
    <property type="match status" value="1"/>
</dbReference>
<evidence type="ECO:0000313" key="3">
    <source>
        <dbReference type="Proteomes" id="UP001583186"/>
    </source>
</evidence>
<gene>
    <name evidence="2" type="ORF">Sste5346_009876</name>
</gene>